<proteinExistence type="predicted"/>
<name>A0A840RN02_9BURK</name>
<evidence type="ECO:0000313" key="2">
    <source>
        <dbReference type="Proteomes" id="UP000571084"/>
    </source>
</evidence>
<evidence type="ECO:0000313" key="1">
    <source>
        <dbReference type="EMBL" id="MBB5198328.1"/>
    </source>
</evidence>
<dbReference type="Proteomes" id="UP000571084">
    <property type="component" value="Unassembled WGS sequence"/>
</dbReference>
<keyword evidence="2" id="KW-1185">Reference proteome</keyword>
<dbReference type="RefSeq" id="WP_168052244.1">
    <property type="nucleotide sequence ID" value="NZ_JAAOZT010000002.1"/>
</dbReference>
<sequence>MTDDTKPEPLPPLPTDSLHPEFVVVCRDIGYEVGLSLKPDRKAQLFTALADLNELALELRSSTDNPSLNGFLDGVITALEQ</sequence>
<dbReference type="EMBL" id="JACHHQ010000001">
    <property type="protein sequence ID" value="MBB5198328.1"/>
    <property type="molecule type" value="Genomic_DNA"/>
</dbReference>
<reference evidence="1 2" key="1">
    <citation type="submission" date="2020-08" db="EMBL/GenBank/DDBJ databases">
        <title>Genomic Encyclopedia of Type Strains, Phase IV (KMG-IV): sequencing the most valuable type-strain genomes for metagenomic binning, comparative biology and taxonomic classification.</title>
        <authorList>
            <person name="Goeker M."/>
        </authorList>
    </citation>
    <scope>NUCLEOTIDE SEQUENCE [LARGE SCALE GENOMIC DNA]</scope>
    <source>
        <strain evidence="1 2">DSM 23240</strain>
    </source>
</reference>
<dbReference type="AlphaFoldDB" id="A0A840RN02"/>
<comment type="caution">
    <text evidence="1">The sequence shown here is derived from an EMBL/GenBank/DDBJ whole genome shotgun (WGS) entry which is preliminary data.</text>
</comment>
<protein>
    <submittedName>
        <fullName evidence="1">Uncharacterized protein</fullName>
    </submittedName>
</protein>
<accession>A0A840RN02</accession>
<gene>
    <name evidence="1" type="ORF">HNR39_000138</name>
</gene>
<organism evidence="1 2">
    <name type="scientific">Glaciimonas immobilis</name>
    <dbReference type="NCBI Taxonomy" id="728004"/>
    <lineage>
        <taxon>Bacteria</taxon>
        <taxon>Pseudomonadati</taxon>
        <taxon>Pseudomonadota</taxon>
        <taxon>Betaproteobacteria</taxon>
        <taxon>Burkholderiales</taxon>
        <taxon>Oxalobacteraceae</taxon>
        <taxon>Glaciimonas</taxon>
    </lineage>
</organism>